<keyword evidence="2" id="KW-1185">Reference proteome</keyword>
<evidence type="ECO:0008006" key="3">
    <source>
        <dbReference type="Google" id="ProtNLM"/>
    </source>
</evidence>
<protein>
    <recommendedName>
        <fullName evidence="3">BZIP domain-containing protein</fullName>
    </recommendedName>
</protein>
<evidence type="ECO:0000313" key="1">
    <source>
        <dbReference type="EMBL" id="TMW61340.1"/>
    </source>
</evidence>
<comment type="caution">
    <text evidence="1">The sequence shown here is derived from an EMBL/GenBank/DDBJ whole genome shotgun (WGS) entry which is preliminary data.</text>
</comment>
<dbReference type="Proteomes" id="UP000794436">
    <property type="component" value="Unassembled WGS sequence"/>
</dbReference>
<reference evidence="1" key="1">
    <citation type="submission" date="2019-03" db="EMBL/GenBank/DDBJ databases">
        <title>Long read genome sequence of the mycoparasitic Pythium oligandrum ATCC 38472 isolated from sugarbeet rhizosphere.</title>
        <authorList>
            <person name="Gaulin E."/>
        </authorList>
    </citation>
    <scope>NUCLEOTIDE SEQUENCE</scope>
    <source>
        <strain evidence="1">ATCC 38472_TT</strain>
    </source>
</reference>
<organism evidence="1 2">
    <name type="scientific">Pythium oligandrum</name>
    <name type="common">Mycoparasitic fungus</name>
    <dbReference type="NCBI Taxonomy" id="41045"/>
    <lineage>
        <taxon>Eukaryota</taxon>
        <taxon>Sar</taxon>
        <taxon>Stramenopiles</taxon>
        <taxon>Oomycota</taxon>
        <taxon>Peronosporomycetes</taxon>
        <taxon>Pythiales</taxon>
        <taxon>Pythiaceae</taxon>
        <taxon>Pythium</taxon>
    </lineage>
</organism>
<name>A0A8K1CEI3_PYTOL</name>
<accession>A0A8K1CEI3</accession>
<proteinExistence type="predicted"/>
<sequence>MTEMMTDAEFSMLFLPDEEATKPWAVGLEPPLEVVPTAAESAVVRRRERHREAMARYRKEKRKRLEAMKIQVETLQRLLIQALGQNKHLLSVGGDDVDRSEAMRVAFTELVRTREALAMEKIDLTTKVGQWEQRTRAFQSVVDQMLDKTFIVSPRTPDGVWLRYRDDEAPFFYTPLQEDLCRHYIREGLRRMAKLLEILPQQRERSQCLGWETEQAVIPADTGDQQLLLYRFLRRFDYVPLSITEFQERAWQIYSTPDLSKKYSGEAVRAKLVQHISDDLLLMVRNAPEQQGRGAGRYLTLNARMPIEIETSSAAIVTLLMNKTPTTEQVNEEGGEVTWMKDGAAILRFTDKVDSMEIEYMGFLEAKTKAHAHHMWSELCQLLLRWELAVVPQRLLINE</sequence>
<evidence type="ECO:0000313" key="2">
    <source>
        <dbReference type="Proteomes" id="UP000794436"/>
    </source>
</evidence>
<gene>
    <name evidence="1" type="ORF">Poli38472_012531</name>
</gene>
<dbReference type="EMBL" id="SPLM01000076">
    <property type="protein sequence ID" value="TMW61340.1"/>
    <property type="molecule type" value="Genomic_DNA"/>
</dbReference>
<dbReference type="AlphaFoldDB" id="A0A8K1CEI3"/>